<accession>A0A9D9DL65</accession>
<evidence type="ECO:0008006" key="3">
    <source>
        <dbReference type="Google" id="ProtNLM"/>
    </source>
</evidence>
<comment type="caution">
    <text evidence="1">The sequence shown here is derived from an EMBL/GenBank/DDBJ whole genome shotgun (WGS) entry which is preliminary data.</text>
</comment>
<evidence type="ECO:0000313" key="2">
    <source>
        <dbReference type="Proteomes" id="UP000823635"/>
    </source>
</evidence>
<reference evidence="1" key="1">
    <citation type="submission" date="2020-10" db="EMBL/GenBank/DDBJ databases">
        <authorList>
            <person name="Gilroy R."/>
        </authorList>
    </citation>
    <scope>NUCLEOTIDE SEQUENCE</scope>
    <source>
        <strain evidence="1">15467</strain>
    </source>
</reference>
<gene>
    <name evidence="1" type="ORF">IAC68_05535</name>
</gene>
<name>A0A9D9DL65_9BACT</name>
<organism evidence="1 2">
    <name type="scientific">Candidatus Egerieousia excrementavium</name>
    <dbReference type="NCBI Taxonomy" id="2840778"/>
    <lineage>
        <taxon>Bacteria</taxon>
        <taxon>Pseudomonadati</taxon>
        <taxon>Bacteroidota</taxon>
        <taxon>Bacteroidia</taxon>
        <taxon>Bacteroidales</taxon>
        <taxon>Candidatus Egerieousia</taxon>
    </lineage>
</organism>
<dbReference type="Gene3D" id="2.40.360.20">
    <property type="match status" value="1"/>
</dbReference>
<dbReference type="Proteomes" id="UP000823635">
    <property type="component" value="Unassembled WGS sequence"/>
</dbReference>
<protein>
    <recommendedName>
        <fullName evidence="3">DUF3108 domain-containing protein</fullName>
    </recommendedName>
</protein>
<dbReference type="AlphaFoldDB" id="A0A9D9DL65"/>
<proteinExistence type="predicted"/>
<reference evidence="1" key="2">
    <citation type="journal article" date="2021" name="PeerJ">
        <title>Extensive microbial diversity within the chicken gut microbiome revealed by metagenomics and culture.</title>
        <authorList>
            <person name="Gilroy R."/>
            <person name="Ravi A."/>
            <person name="Getino M."/>
            <person name="Pursley I."/>
            <person name="Horton D.L."/>
            <person name="Alikhan N.F."/>
            <person name="Baker D."/>
            <person name="Gharbi K."/>
            <person name="Hall N."/>
            <person name="Watson M."/>
            <person name="Adriaenssens E.M."/>
            <person name="Foster-Nyarko E."/>
            <person name="Jarju S."/>
            <person name="Secka A."/>
            <person name="Antonio M."/>
            <person name="Oren A."/>
            <person name="Chaudhuri R.R."/>
            <person name="La Ragione R."/>
            <person name="Hildebrand F."/>
            <person name="Pallen M.J."/>
        </authorList>
    </citation>
    <scope>NUCLEOTIDE SEQUENCE</scope>
    <source>
        <strain evidence="1">15467</strain>
    </source>
</reference>
<evidence type="ECO:0000313" key="1">
    <source>
        <dbReference type="EMBL" id="MBO8429371.1"/>
    </source>
</evidence>
<sequence length="230" mass="25357">MHWRSAEMKGTAVFLLFIAVAFPVSAQLEFLAPSTGKKLFYEVEYTSPMGNGEFYLTMISGNKAGNMVCDITFYADSLFSEKYSVSSVTYRDSADFYIVKAKDIVAFLMPGLSGLKQSGEGGEATFPKNPVPGERYGGTSVRLEGFMENMPVAMDILLGETVVHSPGLVTVPAGTFEAMKVTNESEVNLLSSPQKLYFTIWYEKGLGPLLYTVSSMEGLMRTECRLVRFQ</sequence>
<dbReference type="EMBL" id="JADINB010000125">
    <property type="protein sequence ID" value="MBO8429371.1"/>
    <property type="molecule type" value="Genomic_DNA"/>
</dbReference>